<reference evidence="3 4" key="1">
    <citation type="submission" date="2013-09" db="EMBL/GenBank/DDBJ databases">
        <title>Whole genome shotgun sequence of Vibrio azureus NBRC 104587.</title>
        <authorList>
            <person name="Isaki S."/>
            <person name="Hosoyama A."/>
            <person name="Numata M."/>
            <person name="Hashimoto M."/>
            <person name="Hosoyama Y."/>
            <person name="Tsuchikane K."/>
            <person name="Noguchi M."/>
            <person name="Hirakata S."/>
            <person name="Ichikawa N."/>
            <person name="Ohji S."/>
            <person name="Yamazoe A."/>
            <person name="Fujita N."/>
        </authorList>
    </citation>
    <scope>NUCLEOTIDE SEQUENCE [LARGE SCALE GENOMIC DNA]</scope>
    <source>
        <strain evidence="3 4">NBRC 104587</strain>
    </source>
</reference>
<organism evidence="3 4">
    <name type="scientific">Vibrio azureus NBRC 104587</name>
    <dbReference type="NCBI Taxonomy" id="1219077"/>
    <lineage>
        <taxon>Bacteria</taxon>
        <taxon>Pseudomonadati</taxon>
        <taxon>Pseudomonadota</taxon>
        <taxon>Gammaproteobacteria</taxon>
        <taxon>Vibrionales</taxon>
        <taxon>Vibrionaceae</taxon>
        <taxon>Vibrio</taxon>
    </lineage>
</organism>
<dbReference type="PANTHER" id="PTHR38032">
    <property type="entry name" value="POLYMERASE-RELATED"/>
    <property type="match status" value="1"/>
</dbReference>
<keyword evidence="4" id="KW-1185">Reference proteome</keyword>
<accession>U3BYY4</accession>
<gene>
    <name evidence="3" type="ORF">VAZ01S_011_00320</name>
</gene>
<comment type="caution">
    <text evidence="3">The sequence shown here is derived from an EMBL/GenBank/DDBJ whole genome shotgun (WGS) entry which is preliminary data.</text>
</comment>
<dbReference type="STRING" id="1219077.VAZ01S_011_00320"/>
<protein>
    <recommendedName>
        <fullName evidence="2">Flagellar Assembly Protein A N-terminal region domain-containing protein</fullName>
    </recommendedName>
</protein>
<dbReference type="Pfam" id="PF20250">
    <property type="entry name" value="FapA_N"/>
    <property type="match status" value="1"/>
</dbReference>
<evidence type="ECO:0000259" key="2">
    <source>
        <dbReference type="Pfam" id="PF20250"/>
    </source>
</evidence>
<dbReference type="EMBL" id="BATL01000011">
    <property type="protein sequence ID" value="GAD74504.1"/>
    <property type="molecule type" value="Genomic_DNA"/>
</dbReference>
<dbReference type="Proteomes" id="UP000016567">
    <property type="component" value="Unassembled WGS sequence"/>
</dbReference>
<dbReference type="InterPro" id="IPR046866">
    <property type="entry name" value="FapA_N"/>
</dbReference>
<keyword evidence="1" id="KW-0175">Coiled coil</keyword>
<dbReference type="InterPro" id="IPR005646">
    <property type="entry name" value="FapA"/>
</dbReference>
<dbReference type="OrthoDB" id="5807941at2"/>
<dbReference type="RefSeq" id="WP_021708284.1">
    <property type="nucleotide sequence ID" value="NZ_BAOB01000121.1"/>
</dbReference>
<dbReference type="Pfam" id="PF03961">
    <property type="entry name" value="FapA"/>
    <property type="match status" value="1"/>
</dbReference>
<dbReference type="AlphaFoldDB" id="U3BYY4"/>
<dbReference type="PANTHER" id="PTHR38032:SF1">
    <property type="entry name" value="RNA-BINDING PROTEIN KHPB N-TERMINAL DOMAIN-CONTAINING PROTEIN"/>
    <property type="match status" value="1"/>
</dbReference>
<evidence type="ECO:0000313" key="3">
    <source>
        <dbReference type="EMBL" id="GAD74504.1"/>
    </source>
</evidence>
<feature type="domain" description="Flagellar Assembly Protein A N-terminal region" evidence="2">
    <location>
        <begin position="83"/>
        <end position="261"/>
    </location>
</feature>
<proteinExistence type="predicted"/>
<dbReference type="InterPro" id="IPR046865">
    <property type="entry name" value="FapA_b_solenoid"/>
</dbReference>
<evidence type="ECO:0000313" key="4">
    <source>
        <dbReference type="Proteomes" id="UP000016567"/>
    </source>
</evidence>
<sequence length="559" mass="61189">MWSPYLVWSDDKTKVIARLPKDTFLNGSLNQDLFTEQLEKMKAYHAMVYTENIDLFIQYAENATEEAYQGITVAEIKNAQAYIEVSSDGMLASITVIGAYGGRGVTADELIQILSQARVTKGINKLALRKVLQMSAQLRPGQQVTQPVAKGKRPIDGCDTTFKPLVEDITKRILKPQQVGSSNEKVDLRNLGQTITVDIGQPLMRKIPFTDGISGMTVLGEEVAAKCGEDLALELGKGTEFSRSDVNLLVATTSGTPLIKANCVDVDNVLLLNDVDIGTGHISFKGSVIISGNIESGMNVKATGSITVGGFIESANVQAKGDISVGKGIIGHNVSGEESKSCHVRSQGTIYANYAQYSELMSGKDIVLSVHSMNNDIDCRGDLTVFELKSKVGTLSGGEARVAGSVRCFQIGVEGNTVTKIEAFTQSEQYKQKILLLKNEYKQAQNETMEIIRKELALKGISSGAEKKAQQEALFAYKKQNNDGLEYIKYQLEKAEYDFEREQSEVSVEALNRMFDRVTVKIGKDQITTNKTYGACIFKLDQNKLRFSGSLDKEDLAVC</sequence>
<name>U3BYY4_9VIBR</name>
<feature type="coiled-coil region" evidence="1">
    <location>
        <begin position="427"/>
        <end position="454"/>
    </location>
</feature>
<dbReference type="eggNOG" id="COG1315">
    <property type="taxonomic scope" value="Bacteria"/>
</dbReference>
<evidence type="ECO:0000256" key="1">
    <source>
        <dbReference type="SAM" id="Coils"/>
    </source>
</evidence>